<evidence type="ECO:0000256" key="3">
    <source>
        <dbReference type="ARBA" id="ARBA00022989"/>
    </source>
</evidence>
<evidence type="ECO:0000313" key="7">
    <source>
        <dbReference type="EMBL" id="OLZ44565.1"/>
    </source>
</evidence>
<protein>
    <recommendedName>
        <fullName evidence="6">Integral membrane bound transporter domain-containing protein</fullName>
    </recommendedName>
</protein>
<dbReference type="EMBL" id="MQUQ01000025">
    <property type="protein sequence ID" value="OLZ44565.1"/>
    <property type="molecule type" value="Genomic_DNA"/>
</dbReference>
<evidence type="ECO:0000256" key="2">
    <source>
        <dbReference type="ARBA" id="ARBA00022692"/>
    </source>
</evidence>
<gene>
    <name evidence="7" type="ORF">BS329_36470</name>
</gene>
<feature type="domain" description="Integral membrane bound transporter" evidence="6">
    <location>
        <begin position="41"/>
        <end position="162"/>
    </location>
</feature>
<comment type="subcellular location">
    <subcellularLocation>
        <location evidence="1">Membrane</location>
        <topology evidence="1">Multi-pass membrane protein</topology>
    </subcellularLocation>
</comment>
<evidence type="ECO:0000259" key="6">
    <source>
        <dbReference type="Pfam" id="PF13515"/>
    </source>
</evidence>
<evidence type="ECO:0000256" key="5">
    <source>
        <dbReference type="SAM" id="Phobius"/>
    </source>
</evidence>
<keyword evidence="8" id="KW-1185">Reference proteome</keyword>
<sequence>MNARNRWTSPFAWLGRVFRVPGEERRSVLQTAKAAAAAVIAWIVATSVLQLPQPFLAPYAAVFLVQATVYRSVRGWAQQVGAVTGGVLLAAGAGQLIPSVTVALGLVVFVGLLIGSWRGFGDSGVWVGITGMLLISYGNATEPVLLADRLLETALGAAIGVVLNAVVLPPLHGERLKEATSRLASAIGDVLEETAALVRGSEPPEAADLLHERLRDVRSLVAEAEEAIGWTREGRYLNLRRRRETGEGQLVNLISLWPPLAQLIDAVSEAAQSDQPFRHPGEYARGVVGELLEALAEVARSGDPDKLDHSRGLVEEIDHLLVTPTDEVTTSIGLGAMALPARRLVQRLDHPDSSEA</sequence>
<dbReference type="AlphaFoldDB" id="A0A1R0KG94"/>
<evidence type="ECO:0000313" key="8">
    <source>
        <dbReference type="Proteomes" id="UP000187486"/>
    </source>
</evidence>
<evidence type="ECO:0000256" key="4">
    <source>
        <dbReference type="ARBA" id="ARBA00023136"/>
    </source>
</evidence>
<evidence type="ECO:0000256" key="1">
    <source>
        <dbReference type="ARBA" id="ARBA00004141"/>
    </source>
</evidence>
<proteinExistence type="predicted"/>
<dbReference type="RefSeq" id="WP_076167471.1">
    <property type="nucleotide sequence ID" value="NZ_JBEZVB010000031.1"/>
</dbReference>
<dbReference type="Proteomes" id="UP000187486">
    <property type="component" value="Unassembled WGS sequence"/>
</dbReference>
<dbReference type="GO" id="GO:0016020">
    <property type="term" value="C:membrane"/>
    <property type="evidence" value="ECO:0007669"/>
    <property type="project" value="UniProtKB-SubCell"/>
</dbReference>
<dbReference type="STRING" id="76021.BS329_36470"/>
<dbReference type="Pfam" id="PF13515">
    <property type="entry name" value="FUSC_2"/>
    <property type="match status" value="1"/>
</dbReference>
<feature type="transmembrane region" description="Helical" evidence="5">
    <location>
        <begin position="28"/>
        <end position="49"/>
    </location>
</feature>
<keyword evidence="4 5" id="KW-0472">Membrane</keyword>
<name>A0A1R0KG94_9PSEU</name>
<feature type="transmembrane region" description="Helical" evidence="5">
    <location>
        <begin position="85"/>
        <end position="114"/>
    </location>
</feature>
<feature type="transmembrane region" description="Helical" evidence="5">
    <location>
        <begin position="120"/>
        <end position="138"/>
    </location>
</feature>
<keyword evidence="2 5" id="KW-0812">Transmembrane</keyword>
<reference evidence="7 8" key="1">
    <citation type="submission" date="2016-01" db="EMBL/GenBank/DDBJ databases">
        <title>Amycolatopsis coloradensis genome sequencing and assembly.</title>
        <authorList>
            <person name="Mayilraj S."/>
        </authorList>
    </citation>
    <scope>NUCLEOTIDE SEQUENCE [LARGE SCALE GENOMIC DNA]</scope>
    <source>
        <strain evidence="7 8">DSM 44225</strain>
    </source>
</reference>
<organism evidence="7 8">
    <name type="scientific">Amycolatopsis coloradensis</name>
    <dbReference type="NCBI Taxonomy" id="76021"/>
    <lineage>
        <taxon>Bacteria</taxon>
        <taxon>Bacillati</taxon>
        <taxon>Actinomycetota</taxon>
        <taxon>Actinomycetes</taxon>
        <taxon>Pseudonocardiales</taxon>
        <taxon>Pseudonocardiaceae</taxon>
        <taxon>Amycolatopsis</taxon>
    </lineage>
</organism>
<comment type="caution">
    <text evidence="7">The sequence shown here is derived from an EMBL/GenBank/DDBJ whole genome shotgun (WGS) entry which is preliminary data.</text>
</comment>
<dbReference type="InterPro" id="IPR049453">
    <property type="entry name" value="Memb_transporter_dom"/>
</dbReference>
<keyword evidence="3 5" id="KW-1133">Transmembrane helix</keyword>
<accession>A0A1R0KG94</accession>